<evidence type="ECO:0000256" key="3">
    <source>
        <dbReference type="ARBA" id="ARBA00022723"/>
    </source>
</evidence>
<dbReference type="EMBL" id="JAVDPW010000013">
    <property type="protein sequence ID" value="MDR6293731.1"/>
    <property type="molecule type" value="Genomic_DNA"/>
</dbReference>
<comment type="caution">
    <text evidence="8">The sequence shown here is derived from an EMBL/GenBank/DDBJ whole genome shotgun (WGS) entry which is preliminary data.</text>
</comment>
<dbReference type="Gene3D" id="3.40.390.30">
    <property type="entry name" value="Metalloproteases ('zincins'), catalytic domain"/>
    <property type="match status" value="1"/>
</dbReference>
<dbReference type="SUPFAM" id="SSF55486">
    <property type="entry name" value="Metalloproteases ('zincins'), catalytic domain"/>
    <property type="match status" value="1"/>
</dbReference>
<evidence type="ECO:0000256" key="7">
    <source>
        <dbReference type="HAMAP-Rule" id="MF_00009"/>
    </source>
</evidence>
<evidence type="ECO:0000313" key="8">
    <source>
        <dbReference type="EMBL" id="MDR6293731.1"/>
    </source>
</evidence>
<evidence type="ECO:0000313" key="9">
    <source>
        <dbReference type="Proteomes" id="UP001262410"/>
    </source>
</evidence>
<sequence>MIDIAVSIDAPGWATLGPDFADEDALAEALEPLVEAAIAAGALPDGPIESGRPAELSIVFADDATVQRLNREYRGKDAPTNVLSFALTEADEPDFPGAPLMLGDVILAYETVLAEAARDGKAAVDHTRHLVVHGILHLLGHDHLTDAEAEAMERIETALLARFGIADPYSDPPSVPHLPDPI</sequence>
<dbReference type="Proteomes" id="UP001262410">
    <property type="component" value="Unassembled WGS sequence"/>
</dbReference>
<keyword evidence="7" id="KW-0698">rRNA processing</keyword>
<comment type="function">
    <text evidence="7">Single strand-specific metallo-endoribonuclease involved in late-stage 70S ribosome quality control and in maturation of the 3' terminus of the 16S rRNA.</text>
</comment>
<keyword evidence="6 7" id="KW-0862">Zinc</keyword>
<proteinExistence type="inferred from homology"/>
<feature type="binding site" evidence="7">
    <location>
        <position position="143"/>
    </location>
    <ligand>
        <name>Zn(2+)</name>
        <dbReference type="ChEBI" id="CHEBI:29105"/>
        <note>catalytic</note>
    </ligand>
</feature>
<keyword evidence="9" id="KW-1185">Reference proteome</keyword>
<keyword evidence="4 7" id="KW-0255">Endonuclease</keyword>
<dbReference type="EC" id="3.1.-.-" evidence="7"/>
<evidence type="ECO:0000256" key="1">
    <source>
        <dbReference type="ARBA" id="ARBA00010875"/>
    </source>
</evidence>
<dbReference type="RefSeq" id="WP_374710679.1">
    <property type="nucleotide sequence ID" value="NZ_JAVDPW010000013.1"/>
</dbReference>
<dbReference type="Pfam" id="PF02130">
    <property type="entry name" value="YbeY"/>
    <property type="match status" value="1"/>
</dbReference>
<feature type="binding site" evidence="7">
    <location>
        <position position="137"/>
    </location>
    <ligand>
        <name>Zn(2+)</name>
        <dbReference type="ChEBI" id="CHEBI:29105"/>
        <note>catalytic</note>
    </ligand>
</feature>
<accession>A0ABU1JYP0</accession>
<evidence type="ECO:0000256" key="4">
    <source>
        <dbReference type="ARBA" id="ARBA00022759"/>
    </source>
</evidence>
<dbReference type="PANTHER" id="PTHR46986:SF1">
    <property type="entry name" value="ENDORIBONUCLEASE YBEY, CHLOROPLASTIC"/>
    <property type="match status" value="1"/>
</dbReference>
<dbReference type="InterPro" id="IPR020549">
    <property type="entry name" value="YbeY_CS"/>
</dbReference>
<dbReference type="PROSITE" id="PS01306">
    <property type="entry name" value="UPF0054"/>
    <property type="match status" value="1"/>
</dbReference>
<keyword evidence="7" id="KW-0690">Ribosome biogenesis</keyword>
<gene>
    <name evidence="7" type="primary">ybeY</name>
    <name evidence="8" type="ORF">E9232_006282</name>
</gene>
<comment type="subcellular location">
    <subcellularLocation>
        <location evidence="7">Cytoplasm</location>
    </subcellularLocation>
</comment>
<keyword evidence="2 7" id="KW-0540">Nuclease</keyword>
<evidence type="ECO:0000256" key="2">
    <source>
        <dbReference type="ARBA" id="ARBA00022722"/>
    </source>
</evidence>
<dbReference type="PANTHER" id="PTHR46986">
    <property type="entry name" value="ENDORIBONUCLEASE YBEY, CHLOROPLASTIC"/>
    <property type="match status" value="1"/>
</dbReference>
<keyword evidence="5 7" id="KW-0378">Hydrolase</keyword>
<feature type="binding site" evidence="7">
    <location>
        <position position="133"/>
    </location>
    <ligand>
        <name>Zn(2+)</name>
        <dbReference type="ChEBI" id="CHEBI:29105"/>
        <note>catalytic</note>
    </ligand>
</feature>
<dbReference type="InterPro" id="IPR023091">
    <property type="entry name" value="MetalPrtase_cat_dom_sf_prd"/>
</dbReference>
<dbReference type="HAMAP" id="MF_00009">
    <property type="entry name" value="Endoribonucl_YbeY"/>
    <property type="match status" value="1"/>
</dbReference>
<protein>
    <recommendedName>
        <fullName evidence="7">Endoribonuclease YbeY</fullName>
        <ecNumber evidence="7">3.1.-.-</ecNumber>
    </recommendedName>
</protein>
<dbReference type="NCBIfam" id="TIGR00043">
    <property type="entry name" value="rRNA maturation RNase YbeY"/>
    <property type="match status" value="1"/>
</dbReference>
<comment type="cofactor">
    <cofactor evidence="7">
        <name>Zn(2+)</name>
        <dbReference type="ChEBI" id="CHEBI:29105"/>
    </cofactor>
    <text evidence="7">Binds 1 zinc ion.</text>
</comment>
<keyword evidence="3 7" id="KW-0479">Metal-binding</keyword>
<evidence type="ECO:0000256" key="5">
    <source>
        <dbReference type="ARBA" id="ARBA00022801"/>
    </source>
</evidence>
<evidence type="ECO:0000256" key="6">
    <source>
        <dbReference type="ARBA" id="ARBA00022833"/>
    </source>
</evidence>
<reference evidence="8 9" key="1">
    <citation type="submission" date="2023-07" db="EMBL/GenBank/DDBJ databases">
        <title>Sorghum-associated microbial communities from plants grown in Nebraska, USA.</title>
        <authorList>
            <person name="Schachtman D."/>
        </authorList>
    </citation>
    <scope>NUCLEOTIDE SEQUENCE [LARGE SCALE GENOMIC DNA]</scope>
    <source>
        <strain evidence="8 9">584</strain>
    </source>
</reference>
<name>A0ABU1JYP0_9PROT</name>
<organism evidence="8 9">
    <name type="scientific">Inquilinus ginsengisoli</name>
    <dbReference type="NCBI Taxonomy" id="363840"/>
    <lineage>
        <taxon>Bacteria</taxon>
        <taxon>Pseudomonadati</taxon>
        <taxon>Pseudomonadota</taxon>
        <taxon>Alphaproteobacteria</taxon>
        <taxon>Rhodospirillales</taxon>
        <taxon>Rhodospirillaceae</taxon>
        <taxon>Inquilinus</taxon>
    </lineage>
</organism>
<dbReference type="InterPro" id="IPR002036">
    <property type="entry name" value="YbeY"/>
</dbReference>
<keyword evidence="7" id="KW-0963">Cytoplasm</keyword>
<comment type="similarity">
    <text evidence="1 7">Belongs to the endoribonuclease YbeY family.</text>
</comment>